<evidence type="ECO:0000313" key="5">
    <source>
        <dbReference type="Proteomes" id="UP000076021"/>
    </source>
</evidence>
<dbReference type="Gene3D" id="3.90.79.10">
    <property type="entry name" value="Nucleoside Triphosphate Pyrophosphohydrolase"/>
    <property type="match status" value="1"/>
</dbReference>
<reference evidence="5" key="2">
    <citation type="submission" date="2016-03" db="EMBL/GenBank/DDBJ databases">
        <authorList>
            <person name="Ploux O."/>
        </authorList>
    </citation>
    <scope>NUCLEOTIDE SEQUENCE [LARGE SCALE GENOMIC DNA]</scope>
    <source>
        <strain evidence="5">PP9</strain>
    </source>
</reference>
<dbReference type="SUPFAM" id="SSF55811">
    <property type="entry name" value="Nudix"/>
    <property type="match status" value="1"/>
</dbReference>
<organism evidence="4 5">
    <name type="scientific">Rummeliibacillus stabekisii</name>
    <dbReference type="NCBI Taxonomy" id="241244"/>
    <lineage>
        <taxon>Bacteria</taxon>
        <taxon>Bacillati</taxon>
        <taxon>Bacillota</taxon>
        <taxon>Bacilli</taxon>
        <taxon>Bacillales</taxon>
        <taxon>Caryophanaceae</taxon>
        <taxon>Rummeliibacillus</taxon>
    </lineage>
</organism>
<proteinExistence type="inferred from homology"/>
<dbReference type="RefSeq" id="WP_066787352.1">
    <property type="nucleotide sequence ID" value="NZ_CP014806.1"/>
</dbReference>
<dbReference type="InterPro" id="IPR015797">
    <property type="entry name" value="NUDIX_hydrolase-like_dom_sf"/>
</dbReference>
<keyword evidence="2 4" id="KW-0378">Hydrolase</keyword>
<comment type="similarity">
    <text evidence="1">Belongs to the Nudix hydrolase family.</text>
</comment>
<accession>A0A143HBK3</accession>
<evidence type="ECO:0000256" key="1">
    <source>
        <dbReference type="ARBA" id="ARBA00005582"/>
    </source>
</evidence>
<dbReference type="Pfam" id="PF00293">
    <property type="entry name" value="NUDIX"/>
    <property type="match status" value="1"/>
</dbReference>
<dbReference type="InterPro" id="IPR000086">
    <property type="entry name" value="NUDIX_hydrolase_dom"/>
</dbReference>
<feature type="domain" description="Nudix hydrolase" evidence="3">
    <location>
        <begin position="16"/>
        <end position="157"/>
    </location>
</feature>
<dbReference type="AlphaFoldDB" id="A0A143HBK3"/>
<dbReference type="CDD" id="cd02883">
    <property type="entry name" value="NUDIX_Hydrolase"/>
    <property type="match status" value="1"/>
</dbReference>
<reference evidence="4 5" key="1">
    <citation type="journal article" date="2016" name="Genome Announc.">
        <title>Whole-Genome Sequence of Rummeliibacillus stabekisii Strain PP9 Isolated from Antarctic Soil.</title>
        <authorList>
            <person name="da Mota F.F."/>
            <person name="Vollu R.E."/>
            <person name="Jurelevicius D."/>
            <person name="Seldin L."/>
        </authorList>
    </citation>
    <scope>NUCLEOTIDE SEQUENCE [LARGE SCALE GENOMIC DNA]</scope>
    <source>
        <strain evidence="4 5">PP9</strain>
    </source>
</reference>
<dbReference type="PANTHER" id="PTHR43736">
    <property type="entry name" value="ADP-RIBOSE PYROPHOSPHATASE"/>
    <property type="match status" value="1"/>
</dbReference>
<dbReference type="PROSITE" id="PS51462">
    <property type="entry name" value="NUDIX"/>
    <property type="match status" value="1"/>
</dbReference>
<keyword evidence="5" id="KW-1185">Reference proteome</keyword>
<evidence type="ECO:0000256" key="2">
    <source>
        <dbReference type="ARBA" id="ARBA00022801"/>
    </source>
</evidence>
<dbReference type="PRINTS" id="PR00502">
    <property type="entry name" value="NUDIXFAMILY"/>
</dbReference>
<sequence>MTTTYVEWGESRVKLTWKKDYLLPLINEITSVHGFCFYDDHFLLVDLKHRGWDIPGGHIKAGETPEECFKREAREEAYIEGECTLLGYIIVDHSENPAWTDDSPYPQIGFQVFYKMEITRLLPFEGKYETTQRIFINPEEVSAYHSEWNILFQEILNHATSIQ</sequence>
<gene>
    <name evidence="4" type="ORF">ATY39_06200</name>
</gene>
<protein>
    <submittedName>
        <fullName evidence="4">NUDIX hydrolase</fullName>
    </submittedName>
</protein>
<dbReference type="InterPro" id="IPR020476">
    <property type="entry name" value="Nudix_hydrolase"/>
</dbReference>
<evidence type="ECO:0000259" key="3">
    <source>
        <dbReference type="PROSITE" id="PS51462"/>
    </source>
</evidence>
<dbReference type="GO" id="GO:0016787">
    <property type="term" value="F:hydrolase activity"/>
    <property type="evidence" value="ECO:0007669"/>
    <property type="project" value="UniProtKB-KW"/>
</dbReference>
<dbReference type="OrthoDB" id="9804442at2"/>
<evidence type="ECO:0000313" key="4">
    <source>
        <dbReference type="EMBL" id="AMW99082.1"/>
    </source>
</evidence>
<dbReference type="KEGG" id="rst:ATY39_06200"/>
<dbReference type="PANTHER" id="PTHR43736:SF1">
    <property type="entry name" value="DIHYDRONEOPTERIN TRIPHOSPHATE DIPHOSPHATASE"/>
    <property type="match status" value="1"/>
</dbReference>
<dbReference type="EMBL" id="CP014806">
    <property type="protein sequence ID" value="AMW99082.1"/>
    <property type="molecule type" value="Genomic_DNA"/>
</dbReference>
<dbReference type="Proteomes" id="UP000076021">
    <property type="component" value="Chromosome"/>
</dbReference>
<name>A0A143HBK3_9BACL</name>